<keyword evidence="1" id="KW-0812">Transmembrane</keyword>
<gene>
    <name evidence="2" type="ORF">CRENPOLYSF1_260004</name>
</gene>
<evidence type="ECO:0000313" key="3">
    <source>
        <dbReference type="Proteomes" id="UP000195667"/>
    </source>
</evidence>
<dbReference type="AlphaFoldDB" id="A0A1R4H7F3"/>
<proteinExistence type="predicted"/>
<reference evidence="3" key="1">
    <citation type="submission" date="2017-02" db="EMBL/GenBank/DDBJ databases">
        <authorList>
            <person name="Daims H."/>
        </authorList>
    </citation>
    <scope>NUCLEOTIDE SEQUENCE [LARGE SCALE GENOMIC DNA]</scope>
</reference>
<feature type="transmembrane region" description="Helical" evidence="1">
    <location>
        <begin position="23"/>
        <end position="41"/>
    </location>
</feature>
<keyword evidence="3" id="KW-1185">Reference proteome</keyword>
<evidence type="ECO:0000256" key="1">
    <source>
        <dbReference type="SAM" id="Phobius"/>
    </source>
</evidence>
<sequence>MSHVVFQNTVGIWSGANLAKIKLFGTLTAAVIPAFYLRLFGQLIVKLRKKYEFY</sequence>
<evidence type="ECO:0000313" key="2">
    <source>
        <dbReference type="EMBL" id="SJM92208.1"/>
    </source>
</evidence>
<name>A0A1R4H7F3_9GAMM</name>
<dbReference type="Proteomes" id="UP000195667">
    <property type="component" value="Unassembled WGS sequence"/>
</dbReference>
<accession>A0A1R4H7F3</accession>
<dbReference type="EMBL" id="FUKI01000100">
    <property type="protein sequence ID" value="SJM92208.1"/>
    <property type="molecule type" value="Genomic_DNA"/>
</dbReference>
<keyword evidence="1" id="KW-1133">Transmembrane helix</keyword>
<keyword evidence="1" id="KW-0472">Membrane</keyword>
<organism evidence="2 3">
    <name type="scientific">Crenothrix polyspora</name>
    <dbReference type="NCBI Taxonomy" id="360316"/>
    <lineage>
        <taxon>Bacteria</taxon>
        <taxon>Pseudomonadati</taxon>
        <taxon>Pseudomonadota</taxon>
        <taxon>Gammaproteobacteria</taxon>
        <taxon>Methylococcales</taxon>
        <taxon>Crenotrichaceae</taxon>
        <taxon>Crenothrix</taxon>
    </lineage>
</organism>
<protein>
    <submittedName>
        <fullName evidence="2">Uncharacterized protein</fullName>
    </submittedName>
</protein>